<comment type="caution">
    <text evidence="1">The sequence shown here is derived from an EMBL/GenBank/DDBJ whole genome shotgun (WGS) entry which is preliminary data.</text>
</comment>
<dbReference type="PANTHER" id="PTHR28037:SF1">
    <property type="entry name" value="ALCOHOL O-ACETYLTRANSFERASE 1-RELATED"/>
    <property type="match status" value="1"/>
</dbReference>
<name>A0A8H4TKG6_9HYPO</name>
<protein>
    <recommendedName>
        <fullName evidence="3">Alcohol acetyltransferase</fullName>
    </recommendedName>
</protein>
<dbReference type="Gene3D" id="3.30.559.30">
    <property type="entry name" value="Nonribosomal peptide synthetase, condensation domain"/>
    <property type="match status" value="1"/>
</dbReference>
<dbReference type="EMBL" id="JABFAI010000030">
    <property type="protein sequence ID" value="KAF4959728.1"/>
    <property type="molecule type" value="Genomic_DNA"/>
</dbReference>
<dbReference type="InterPro" id="IPR052058">
    <property type="entry name" value="Alcohol_O-acetyltransferase"/>
</dbReference>
<evidence type="ECO:0008006" key="3">
    <source>
        <dbReference type="Google" id="ProtNLM"/>
    </source>
</evidence>
<dbReference type="GO" id="GO:0008080">
    <property type="term" value="F:N-acetyltransferase activity"/>
    <property type="evidence" value="ECO:0007669"/>
    <property type="project" value="TreeGrafter"/>
</dbReference>
<evidence type="ECO:0000313" key="2">
    <source>
        <dbReference type="Proteomes" id="UP000604273"/>
    </source>
</evidence>
<organism evidence="1 2">
    <name type="scientific">Fusarium gaditjirri</name>
    <dbReference type="NCBI Taxonomy" id="282569"/>
    <lineage>
        <taxon>Eukaryota</taxon>
        <taxon>Fungi</taxon>
        <taxon>Dikarya</taxon>
        <taxon>Ascomycota</taxon>
        <taxon>Pezizomycotina</taxon>
        <taxon>Sordariomycetes</taxon>
        <taxon>Hypocreomycetidae</taxon>
        <taxon>Hypocreales</taxon>
        <taxon>Nectriaceae</taxon>
        <taxon>Fusarium</taxon>
        <taxon>Fusarium nisikadoi species complex</taxon>
    </lineage>
</organism>
<dbReference type="Proteomes" id="UP000604273">
    <property type="component" value="Unassembled WGS sequence"/>
</dbReference>
<accession>A0A8H4TKG6</accession>
<dbReference type="AlphaFoldDB" id="A0A8H4TKG6"/>
<dbReference type="InterPro" id="IPR023213">
    <property type="entry name" value="CAT-like_dom_sf"/>
</dbReference>
<dbReference type="Pfam" id="PF07247">
    <property type="entry name" value="AATase"/>
    <property type="match status" value="1"/>
</dbReference>
<sequence>MALREQPKVIRPMSNFCGTTVVCRYGLPSHLIGGSVETIRNAFHQAMAVTVAEHPMLQVGILNENSAVPAWVELENVDLGLHVSWQEIKASEDYESSLRHEIRNQLDTWFTDVETKPGWRISILWPEGSIQSLDVIFCWNHTNFDGVGGKILHQTLLRNLNDSKAVHELNLEGNVLQLRRTADKFPPPPEELIKIPISWGFALATIWKELRPPFLVSNDPTQANWAPIRQEPYQTEFRTFSVEDATLKKVLSKCRAHRTTITGLLHALPLVSLALQLDEGKKHHKQEAKSMFAISALDTRRFIPTKSEAYPWHVPSTTMDNQMTLVNHMFGENLVAEIRSQAKGIPSQSHAMTQLENFVWAAAVQAREDIQNKLDKGMENDPSGLMNFVKDWRVQKKQQLKKPRVGAWGVSNLGTLEGAIEGPGWKIERAVFQLSCELTSPVFHISSISVKGKEMRVDVSWQQGIIDAEIGDTLASDMEAWIRFLGAGGGGRNDEGLAEKLRVLDQGVKIN</sequence>
<gene>
    <name evidence="1" type="ORF">FGADI_1502</name>
</gene>
<dbReference type="InterPro" id="IPR010828">
    <property type="entry name" value="Atf2/Sli1-like"/>
</dbReference>
<proteinExistence type="predicted"/>
<reference evidence="1" key="2">
    <citation type="submission" date="2020-05" db="EMBL/GenBank/DDBJ databases">
        <authorList>
            <person name="Kim H.-S."/>
            <person name="Proctor R.H."/>
            <person name="Brown D.W."/>
        </authorList>
    </citation>
    <scope>NUCLEOTIDE SEQUENCE</scope>
    <source>
        <strain evidence="1">NRRL 45417</strain>
    </source>
</reference>
<dbReference type="SUPFAM" id="SSF52777">
    <property type="entry name" value="CoA-dependent acyltransferases"/>
    <property type="match status" value="1"/>
</dbReference>
<dbReference type="OrthoDB" id="2150604at2759"/>
<dbReference type="Gene3D" id="3.30.559.10">
    <property type="entry name" value="Chloramphenicol acetyltransferase-like domain"/>
    <property type="match status" value="1"/>
</dbReference>
<evidence type="ECO:0000313" key="1">
    <source>
        <dbReference type="EMBL" id="KAF4959728.1"/>
    </source>
</evidence>
<reference evidence="1" key="1">
    <citation type="journal article" date="2020" name="BMC Genomics">
        <title>Correction to: Identification and distribution of gene clusters required for synthesis of sphingolipid metabolism inhibitors in diverse species of the filamentous fungus Fusarium.</title>
        <authorList>
            <person name="Kim H.S."/>
            <person name="Lohmar J.M."/>
            <person name="Busman M."/>
            <person name="Brown D.W."/>
            <person name="Naumann T.A."/>
            <person name="Divon H.H."/>
            <person name="Lysoe E."/>
            <person name="Uhlig S."/>
            <person name="Proctor R.H."/>
        </authorList>
    </citation>
    <scope>NUCLEOTIDE SEQUENCE</scope>
    <source>
        <strain evidence="1">NRRL 45417</strain>
    </source>
</reference>
<dbReference type="PANTHER" id="PTHR28037">
    <property type="entry name" value="ALCOHOL O-ACETYLTRANSFERASE 1-RELATED"/>
    <property type="match status" value="1"/>
</dbReference>
<keyword evidence="2" id="KW-1185">Reference proteome</keyword>